<dbReference type="GO" id="GO:1990838">
    <property type="term" value="F:poly(U)-specific exoribonuclease activity, producing 3' uridine cyclic phosphate ends"/>
    <property type="evidence" value="ECO:0007669"/>
    <property type="project" value="UniProtKB-UniRule"/>
</dbReference>
<feature type="active site" description="Proton donor/acceptor" evidence="5">
    <location>
        <position position="226"/>
    </location>
</feature>
<feature type="region of interest" description="Disordered" evidence="6">
    <location>
        <begin position="1"/>
        <end position="38"/>
    </location>
</feature>
<comment type="similarity">
    <text evidence="5">Belongs to the 2H phosphoesterase superfamily. USB1 family.</text>
</comment>
<feature type="active site" description="Proton donor/acceptor" evidence="5">
    <location>
        <position position="123"/>
    </location>
</feature>
<comment type="function">
    <text evidence="5">Phosphodiesterase responsible for the U6 snRNA 3' end processing. Acts as an exoribonuclease (RNase) responsible for trimming the poly(U) tract of the last nucleotides in the pre-U6 snRNA molecule, leading to the formation of mature U6 snRNA.</text>
</comment>
<comment type="caution">
    <text evidence="7">The sequence shown here is derived from an EMBL/GenBank/DDBJ whole genome shotgun (WGS) entry which is preliminary data.</text>
</comment>
<evidence type="ECO:0000256" key="4">
    <source>
        <dbReference type="ARBA" id="ARBA00023242"/>
    </source>
</evidence>
<dbReference type="Proteomes" id="UP001150941">
    <property type="component" value="Unassembled WGS sequence"/>
</dbReference>
<sequence>MQLVEYSDSESDKEMGESHRQAKKPRHNPSSNLPPLPATFRDLYATNSRVSVQDDPSLHGGRKRAIPHVEGNWPTHIYLEWYPSKGDLIVVEDLLAKVSWGNAKSDEIKSLLHSDLGVQLPLHISLSRSVVLRTEQRSSFIEELERKIKESGTSPFHVQPDALKWVSNYERTRWFLVLHVAKPKQDNLNKLLSLSNHVLGKFNQPPLYTTQQGSKQCPSDYSEFFHISIAWRLTEPEEEELKRVQEIHAPNLFKLHINFDCVKAKVGNNVASVLLPGST</sequence>
<evidence type="ECO:0000256" key="1">
    <source>
        <dbReference type="ARBA" id="ARBA00022722"/>
    </source>
</evidence>
<dbReference type="PANTHER" id="PTHR13522:SF3">
    <property type="entry name" value="U6 SNRNA PHOSPHODIESTERASE 1"/>
    <property type="match status" value="1"/>
</dbReference>
<dbReference type="GO" id="GO:0016829">
    <property type="term" value="F:lyase activity"/>
    <property type="evidence" value="ECO:0007669"/>
    <property type="project" value="UniProtKB-KW"/>
</dbReference>
<dbReference type="EC" id="3.1.4.-" evidence="5"/>
<dbReference type="PANTHER" id="PTHR13522">
    <property type="entry name" value="U6 SNRNA PHOSPHODIESTERASE 1"/>
    <property type="match status" value="1"/>
</dbReference>
<organism evidence="7 8">
    <name type="scientific">Penicillium chermesinum</name>
    <dbReference type="NCBI Taxonomy" id="63820"/>
    <lineage>
        <taxon>Eukaryota</taxon>
        <taxon>Fungi</taxon>
        <taxon>Dikarya</taxon>
        <taxon>Ascomycota</taxon>
        <taxon>Pezizomycotina</taxon>
        <taxon>Eurotiomycetes</taxon>
        <taxon>Eurotiomycetidae</taxon>
        <taxon>Eurotiales</taxon>
        <taxon>Aspergillaceae</taxon>
        <taxon>Penicillium</taxon>
    </lineage>
</organism>
<keyword evidence="1 5" id="KW-0540">Nuclease</keyword>
<dbReference type="GO" id="GO:0005634">
    <property type="term" value="C:nucleus"/>
    <property type="evidence" value="ECO:0007669"/>
    <property type="project" value="UniProtKB-SubCell"/>
</dbReference>
<gene>
    <name evidence="5" type="primary">USB1</name>
    <name evidence="7" type="ORF">N7468_005072</name>
</gene>
<name>A0A9W9TMM2_9EURO</name>
<dbReference type="HAMAP" id="MF_03040">
    <property type="entry name" value="USB1"/>
    <property type="match status" value="1"/>
</dbReference>
<keyword evidence="3" id="KW-0456">Lyase</keyword>
<comment type="subcellular location">
    <subcellularLocation>
        <location evidence="5">Nucleus</location>
    </subcellularLocation>
</comment>
<dbReference type="Gene3D" id="3.90.1140.10">
    <property type="entry name" value="Cyclic phosphodiesterase"/>
    <property type="match status" value="1"/>
</dbReference>
<keyword evidence="8" id="KW-1185">Reference proteome</keyword>
<dbReference type="GO" id="GO:0034477">
    <property type="term" value="P:U6 snRNA 3'-end processing"/>
    <property type="evidence" value="ECO:0007669"/>
    <property type="project" value="UniProtKB-UniRule"/>
</dbReference>
<protein>
    <recommendedName>
        <fullName evidence="5">U6 snRNA phosphodiesterase</fullName>
        <ecNumber evidence="5">3.1.4.-</ecNumber>
    </recommendedName>
</protein>
<dbReference type="InterPro" id="IPR027521">
    <property type="entry name" value="Usb1"/>
</dbReference>
<evidence type="ECO:0000256" key="2">
    <source>
        <dbReference type="ARBA" id="ARBA00022801"/>
    </source>
</evidence>
<evidence type="ECO:0000256" key="6">
    <source>
        <dbReference type="SAM" id="MobiDB-lite"/>
    </source>
</evidence>
<keyword evidence="4 5" id="KW-0539">Nucleus</keyword>
<evidence type="ECO:0000313" key="8">
    <source>
        <dbReference type="Proteomes" id="UP001150941"/>
    </source>
</evidence>
<accession>A0A9W9TMM2</accession>
<proteinExistence type="inferred from homology"/>
<keyword evidence="2 5" id="KW-0378">Hydrolase</keyword>
<dbReference type="AlphaFoldDB" id="A0A9W9TMM2"/>
<reference evidence="7" key="1">
    <citation type="submission" date="2022-11" db="EMBL/GenBank/DDBJ databases">
        <authorList>
            <person name="Petersen C."/>
        </authorList>
    </citation>
    <scope>NUCLEOTIDE SEQUENCE</scope>
    <source>
        <strain evidence="7">IBT 19713</strain>
    </source>
</reference>
<evidence type="ECO:0000256" key="5">
    <source>
        <dbReference type="HAMAP-Rule" id="MF_03040"/>
    </source>
</evidence>
<dbReference type="OrthoDB" id="49151at2759"/>
<dbReference type="Pfam" id="PF09749">
    <property type="entry name" value="HVSL"/>
    <property type="match status" value="1"/>
</dbReference>
<dbReference type="EMBL" id="JAPQKS010000004">
    <property type="protein sequence ID" value="KAJ5232116.1"/>
    <property type="molecule type" value="Genomic_DNA"/>
</dbReference>
<evidence type="ECO:0000313" key="7">
    <source>
        <dbReference type="EMBL" id="KAJ5232116.1"/>
    </source>
</evidence>
<reference evidence="7" key="2">
    <citation type="journal article" date="2023" name="IMA Fungus">
        <title>Comparative genomic study of the Penicillium genus elucidates a diverse pangenome and 15 lateral gene transfer events.</title>
        <authorList>
            <person name="Petersen C."/>
            <person name="Sorensen T."/>
            <person name="Nielsen M.R."/>
            <person name="Sondergaard T.E."/>
            <person name="Sorensen J.L."/>
            <person name="Fitzpatrick D.A."/>
            <person name="Frisvad J.C."/>
            <person name="Nielsen K.L."/>
        </authorList>
    </citation>
    <scope>NUCLEOTIDE SEQUENCE</scope>
    <source>
        <strain evidence="7">IBT 19713</strain>
    </source>
</reference>
<evidence type="ECO:0000256" key="3">
    <source>
        <dbReference type="ARBA" id="ARBA00023239"/>
    </source>
</evidence>
<feature type="compositionally biased region" description="Basic and acidic residues" evidence="6">
    <location>
        <begin position="10"/>
        <end position="20"/>
    </location>
</feature>